<dbReference type="SUPFAM" id="SSF56672">
    <property type="entry name" value="DNA/RNA polymerases"/>
    <property type="match status" value="1"/>
</dbReference>
<evidence type="ECO:0000313" key="2">
    <source>
        <dbReference type="Proteomes" id="UP001652625"/>
    </source>
</evidence>
<feature type="domain" description="Reverse transcriptase" evidence="1">
    <location>
        <begin position="56"/>
        <end position="264"/>
    </location>
</feature>
<dbReference type="GeneID" id="136091986"/>
<sequence>MVCETWWTDNSIWCSLNIGSERLICQCIYRTGVSDIYNCINVMRLIEAADKMVLNKNASAFQKENNNVPTFNKALPKPIANPDINTDTVIKKLSKLNVNLLKRTKCTREFQSMALSVVKTVFLDFSKAFDTVAHKRFLIKLKAYCENEVLVNWFKAYLTNRNQRVVLGTYKSEWKEVTSGVPQGSVIGPLLFVIYINNISQEIKNCCKMYSDDTKIILVITNINDNYAREKKTSLELLYEPTNINKIEQVQRRATKIRCLKGMK</sequence>
<dbReference type="InterPro" id="IPR000477">
    <property type="entry name" value="RT_dom"/>
</dbReference>
<keyword evidence="2" id="KW-1185">Reference proteome</keyword>
<dbReference type="PROSITE" id="PS50878">
    <property type="entry name" value="RT_POL"/>
    <property type="match status" value="1"/>
</dbReference>
<gene>
    <name evidence="3" type="primary">LOC136091986</name>
</gene>
<name>A0ABM4DMJ1_HYDVU</name>
<accession>A0ABM4DMJ1</accession>
<evidence type="ECO:0000259" key="1">
    <source>
        <dbReference type="PROSITE" id="PS50878"/>
    </source>
</evidence>
<dbReference type="Pfam" id="PF00078">
    <property type="entry name" value="RVT_1"/>
    <property type="match status" value="1"/>
</dbReference>
<dbReference type="Proteomes" id="UP001652625">
    <property type="component" value="Chromosome 15"/>
</dbReference>
<evidence type="ECO:0000313" key="3">
    <source>
        <dbReference type="RefSeq" id="XP_065675779.1"/>
    </source>
</evidence>
<dbReference type="PANTHER" id="PTHR33332">
    <property type="entry name" value="REVERSE TRANSCRIPTASE DOMAIN-CONTAINING PROTEIN"/>
    <property type="match status" value="1"/>
</dbReference>
<dbReference type="RefSeq" id="XP_065675779.1">
    <property type="nucleotide sequence ID" value="XM_065819707.1"/>
</dbReference>
<organism evidence="2 3">
    <name type="scientific">Hydra vulgaris</name>
    <name type="common">Hydra</name>
    <name type="synonym">Hydra attenuata</name>
    <dbReference type="NCBI Taxonomy" id="6087"/>
    <lineage>
        <taxon>Eukaryota</taxon>
        <taxon>Metazoa</taxon>
        <taxon>Cnidaria</taxon>
        <taxon>Hydrozoa</taxon>
        <taxon>Hydroidolina</taxon>
        <taxon>Anthoathecata</taxon>
        <taxon>Aplanulata</taxon>
        <taxon>Hydridae</taxon>
        <taxon>Hydra</taxon>
    </lineage>
</organism>
<protein>
    <submittedName>
        <fullName evidence="3">Uncharacterized protein LOC136091986</fullName>
    </submittedName>
</protein>
<dbReference type="InterPro" id="IPR043502">
    <property type="entry name" value="DNA/RNA_pol_sf"/>
</dbReference>
<reference evidence="3" key="1">
    <citation type="submission" date="2025-08" db="UniProtKB">
        <authorList>
            <consortium name="RefSeq"/>
        </authorList>
    </citation>
    <scope>IDENTIFICATION</scope>
</reference>
<proteinExistence type="predicted"/>